<protein>
    <recommendedName>
        <fullName evidence="1">N-acetyltransferase domain-containing protein</fullName>
    </recommendedName>
</protein>
<dbReference type="Pfam" id="PF00583">
    <property type="entry name" value="Acetyltransf_1"/>
    <property type="match status" value="1"/>
</dbReference>
<dbReference type="InterPro" id="IPR016181">
    <property type="entry name" value="Acyl_CoA_acyltransferase"/>
</dbReference>
<dbReference type="PROSITE" id="PS51186">
    <property type="entry name" value="GNAT"/>
    <property type="match status" value="1"/>
</dbReference>
<accession>A0A367ZMM0</accession>
<evidence type="ECO:0000259" key="1">
    <source>
        <dbReference type="PROSITE" id="PS51186"/>
    </source>
</evidence>
<sequence length="395" mass="46185">MQRITLEDGREVHCQPGQEQDIPGIIRLYERVYKGRYTLRDVSDPASMRKKLNDPNYFWVLAHLGEEIIGSVIFAIDPVNKIGKVYGAVVLEEFRGQDIMRTIVKHGLERLTKRTRTCDVIYATTRTVSVAPQVVLEHLDFRPMGIFPNVRKVESFETHGLEIYFREGTLAARRRSPQLVPEVREFYKIVRDVLSLEAETPVDLPLSDPRQMGEPLEFRIESDENRLRKRFDDLQDRDLMDKVFFPFMEPNLLVTTPDQTAEFFVHFNEADGNGMILGYRIGSVDLRRALMWFSEAAARSGMRYIELLVNAFRPDLQRIAVDARFLPTAYFPAMRMTPEGLREDYAVFSRSFESLDFMNIHLIDTNRRFLDAFMKCWYEMLVRCQPDFDEVWRIG</sequence>
<dbReference type="SUPFAM" id="SSF55729">
    <property type="entry name" value="Acyl-CoA N-acyltransferases (Nat)"/>
    <property type="match status" value="1"/>
</dbReference>
<comment type="caution">
    <text evidence="2">The sequence shown here is derived from an EMBL/GenBank/DDBJ whole genome shotgun (WGS) entry which is preliminary data.</text>
</comment>
<proteinExistence type="predicted"/>
<dbReference type="Gene3D" id="3.40.630.30">
    <property type="match status" value="1"/>
</dbReference>
<feature type="domain" description="N-acetyltransferase" evidence="1">
    <location>
        <begin position="12"/>
        <end position="167"/>
    </location>
</feature>
<organism evidence="2 3">
    <name type="scientific">Candidatus Ozemobacter sibiricus</name>
    <dbReference type="NCBI Taxonomy" id="2268124"/>
    <lineage>
        <taxon>Bacteria</taxon>
        <taxon>Candidatus Ozemobacteria</taxon>
        <taxon>Candidatus Ozemobacterales</taxon>
        <taxon>Candidatus Ozemobacteraceae</taxon>
        <taxon>Candidatus Ozemobacter</taxon>
    </lineage>
</organism>
<dbReference type="Proteomes" id="UP000252355">
    <property type="component" value="Unassembled WGS sequence"/>
</dbReference>
<name>A0A367ZMM0_9BACT</name>
<dbReference type="GO" id="GO:0016747">
    <property type="term" value="F:acyltransferase activity, transferring groups other than amino-acyl groups"/>
    <property type="evidence" value="ECO:0007669"/>
    <property type="project" value="InterPro"/>
</dbReference>
<evidence type="ECO:0000313" key="3">
    <source>
        <dbReference type="Proteomes" id="UP000252355"/>
    </source>
</evidence>
<dbReference type="AlphaFoldDB" id="A0A367ZMM0"/>
<gene>
    <name evidence="2" type="ORF">OZSIB_0015</name>
</gene>
<dbReference type="InterPro" id="IPR000182">
    <property type="entry name" value="GNAT_dom"/>
</dbReference>
<reference evidence="2 3" key="1">
    <citation type="submission" date="2018-05" db="EMBL/GenBank/DDBJ databases">
        <title>A metagenomic window into the 2 km-deep terrestrial subsurface aquifer revealed taxonomically and functionally diverse microbial community comprising novel uncultured bacterial lineages.</title>
        <authorList>
            <person name="Kadnikov V.V."/>
            <person name="Mardanov A.V."/>
            <person name="Beletsky A.V."/>
            <person name="Banks D."/>
            <person name="Pimenov N.V."/>
            <person name="Frank Y.A."/>
            <person name="Karnachuk O.V."/>
            <person name="Ravin N.V."/>
        </authorList>
    </citation>
    <scope>NUCLEOTIDE SEQUENCE [LARGE SCALE GENOMIC DNA]</scope>
    <source>
        <strain evidence="2">BY5</strain>
    </source>
</reference>
<evidence type="ECO:0000313" key="2">
    <source>
        <dbReference type="EMBL" id="RCK79375.1"/>
    </source>
</evidence>
<dbReference type="EMBL" id="QOQW01000013">
    <property type="protein sequence ID" value="RCK79375.1"/>
    <property type="molecule type" value="Genomic_DNA"/>
</dbReference>